<accession>A0A645CRS1</accession>
<gene>
    <name evidence="1" type="ORF">SDC9_126638</name>
</gene>
<protein>
    <submittedName>
        <fullName evidence="1">Uncharacterized protein</fullName>
    </submittedName>
</protein>
<dbReference type="EMBL" id="VSSQ01029453">
    <property type="protein sequence ID" value="MPM79599.1"/>
    <property type="molecule type" value="Genomic_DNA"/>
</dbReference>
<reference evidence="1" key="1">
    <citation type="submission" date="2019-08" db="EMBL/GenBank/DDBJ databases">
        <authorList>
            <person name="Kucharzyk K."/>
            <person name="Murdoch R.W."/>
            <person name="Higgins S."/>
            <person name="Loffler F."/>
        </authorList>
    </citation>
    <scope>NUCLEOTIDE SEQUENCE</scope>
</reference>
<proteinExistence type="predicted"/>
<organism evidence="1">
    <name type="scientific">bioreactor metagenome</name>
    <dbReference type="NCBI Taxonomy" id="1076179"/>
    <lineage>
        <taxon>unclassified sequences</taxon>
        <taxon>metagenomes</taxon>
        <taxon>ecological metagenomes</taxon>
    </lineage>
</organism>
<name>A0A645CRS1_9ZZZZ</name>
<sequence>MIYQGVISPSQLRMTGRRPILSLINQVLRMLNADPDSKRLSFHFYAAAVKHFISVPGAMPDTQQRNTAGYIPVIVYCKTHKHAIFAMNIGNFSFKFY</sequence>
<evidence type="ECO:0000313" key="1">
    <source>
        <dbReference type="EMBL" id="MPM79599.1"/>
    </source>
</evidence>
<dbReference type="AlphaFoldDB" id="A0A645CRS1"/>
<comment type="caution">
    <text evidence="1">The sequence shown here is derived from an EMBL/GenBank/DDBJ whole genome shotgun (WGS) entry which is preliminary data.</text>
</comment>